<reference evidence="1 2" key="1">
    <citation type="journal article" date="2023" name="Science">
        <title>Complex scaffold remodeling in plant triterpene biosynthesis.</title>
        <authorList>
            <person name="De La Pena R."/>
            <person name="Hodgson H."/>
            <person name="Liu J.C."/>
            <person name="Stephenson M.J."/>
            <person name="Martin A.C."/>
            <person name="Owen C."/>
            <person name="Harkess A."/>
            <person name="Leebens-Mack J."/>
            <person name="Jimenez L.E."/>
            <person name="Osbourn A."/>
            <person name="Sattely E.S."/>
        </authorList>
    </citation>
    <scope>NUCLEOTIDE SEQUENCE [LARGE SCALE GENOMIC DNA]</scope>
    <source>
        <strain evidence="2">cv. JPN11</strain>
        <tissue evidence="1">Leaf</tissue>
    </source>
</reference>
<evidence type="ECO:0000313" key="1">
    <source>
        <dbReference type="EMBL" id="KAJ4713863.1"/>
    </source>
</evidence>
<sequence length="616" mass="71160">MSIQNVSSSIISSQWKYDVFLSSSNQGTCKNFTNHLHTALTRKWINVFRNNNELKRGKSIESEPFKAIEESRFSIIVFSKTYAFSTLCLEELVKIVEYKHTSDERMIFPIFYDVKPTMVSKQTGDFKEAFVKYEQAFGQVVEKVQKWKNSLKEVANISGWELEERNELKLIEHIVKEISSKLIPKKLKIYKKLVGINSRLDKLTPLLDKRSYNVRMIGIWGMSGVGKTTIARIIYDLISWQFEGSSFLAISKNNNLVSLQNNLLDNLNIKRANNSIHNVYEGIKMIGSRLRHKKILIVIDNVVELKQLESLAGNCDWFGSGSRIIITSSDAHLMKTHGVDDDQLYELERVNGDEARKLFCMEAFKPDDPKENFEHLTERFVQYAAGLPLVLRVFGSSLHGETVEKWKSALQRLERDYIPEKIYKKLQISFHGLEKRYQKIFLDIACLYKTKDKDYVVKILESCDFNPIIGLSVLREKSLVFVTHDNKLWMHDLLQEMGQQTVKSESEESGERSRLWEEEDIRHVLSKNLGTEAVEAISLSVNTQAIENIGDDCLPDTHLANMDLSAEVFLKMINLRLLKICYMKFPEGLEYLPNELRFLEWTGYPFEVLATEISSI</sequence>
<accession>A0ACC1XS13</accession>
<comment type="caution">
    <text evidence="1">The sequence shown here is derived from an EMBL/GenBank/DDBJ whole genome shotgun (WGS) entry which is preliminary data.</text>
</comment>
<proteinExistence type="predicted"/>
<gene>
    <name evidence="1" type="ORF">OWV82_015901</name>
</gene>
<keyword evidence="2" id="KW-1185">Reference proteome</keyword>
<evidence type="ECO:0000313" key="2">
    <source>
        <dbReference type="Proteomes" id="UP001164539"/>
    </source>
</evidence>
<dbReference type="EMBL" id="CM051401">
    <property type="protein sequence ID" value="KAJ4713863.1"/>
    <property type="molecule type" value="Genomic_DNA"/>
</dbReference>
<name>A0ACC1XS13_MELAZ</name>
<protein>
    <submittedName>
        <fullName evidence="1">TMV resistance protein N-like</fullName>
    </submittedName>
</protein>
<organism evidence="1 2">
    <name type="scientific">Melia azedarach</name>
    <name type="common">Chinaberry tree</name>
    <dbReference type="NCBI Taxonomy" id="155640"/>
    <lineage>
        <taxon>Eukaryota</taxon>
        <taxon>Viridiplantae</taxon>
        <taxon>Streptophyta</taxon>
        <taxon>Embryophyta</taxon>
        <taxon>Tracheophyta</taxon>
        <taxon>Spermatophyta</taxon>
        <taxon>Magnoliopsida</taxon>
        <taxon>eudicotyledons</taxon>
        <taxon>Gunneridae</taxon>
        <taxon>Pentapetalae</taxon>
        <taxon>rosids</taxon>
        <taxon>malvids</taxon>
        <taxon>Sapindales</taxon>
        <taxon>Meliaceae</taxon>
        <taxon>Melia</taxon>
    </lineage>
</organism>
<dbReference type="Proteomes" id="UP001164539">
    <property type="component" value="Chromosome 8"/>
</dbReference>